<proteinExistence type="predicted"/>
<accession>A0A1T4P4M7</accession>
<dbReference type="Proteomes" id="UP000190135">
    <property type="component" value="Unassembled WGS sequence"/>
</dbReference>
<organism evidence="2 3">
    <name type="scientific">Consotaella salsifontis</name>
    <dbReference type="NCBI Taxonomy" id="1365950"/>
    <lineage>
        <taxon>Bacteria</taxon>
        <taxon>Pseudomonadati</taxon>
        <taxon>Pseudomonadota</taxon>
        <taxon>Alphaproteobacteria</taxon>
        <taxon>Hyphomicrobiales</taxon>
        <taxon>Aurantimonadaceae</taxon>
        <taxon>Consotaella</taxon>
    </lineage>
</organism>
<dbReference type="AlphaFoldDB" id="A0A1T4P4M7"/>
<protein>
    <submittedName>
        <fullName evidence="2">Uncharacterized ACR, COG1399</fullName>
    </submittedName>
</protein>
<gene>
    <name evidence="2" type="ORF">SAMN05428963_103339</name>
</gene>
<evidence type="ECO:0000313" key="2">
    <source>
        <dbReference type="EMBL" id="SJZ86464.1"/>
    </source>
</evidence>
<sequence>MSLSNNSAAAPIHVPVPGRPHRDKLSIAWEADQKALEALATYLDILKVESFALDLAASSWRGEGVRIEGRLTASVQQACVVTLEPVPQIIDEPVDAFYVPVGSKLAQRLERSQAETEVEVDPEGDETPEIFSGDTIDVGGLATEILAVALDPYPRAPGAAFEVEEDGEDDTVSPFAVLKGLGSGTGGKSE</sequence>
<name>A0A1T4P4M7_9HYPH</name>
<dbReference type="STRING" id="1365950.SAMN05428963_103339"/>
<dbReference type="Pfam" id="PF02620">
    <property type="entry name" value="YceD"/>
    <property type="match status" value="1"/>
</dbReference>
<dbReference type="OrthoDB" id="8443793at2"/>
<feature type="region of interest" description="Disordered" evidence="1">
    <location>
        <begin position="164"/>
        <end position="190"/>
    </location>
</feature>
<feature type="compositionally biased region" description="Gly residues" evidence="1">
    <location>
        <begin position="181"/>
        <end position="190"/>
    </location>
</feature>
<reference evidence="3" key="1">
    <citation type="submission" date="2017-02" db="EMBL/GenBank/DDBJ databases">
        <authorList>
            <person name="Varghese N."/>
            <person name="Submissions S."/>
        </authorList>
    </citation>
    <scope>NUCLEOTIDE SEQUENCE [LARGE SCALE GENOMIC DNA]</scope>
    <source>
        <strain evidence="3">USBA 369</strain>
    </source>
</reference>
<dbReference type="EMBL" id="FUXL01000003">
    <property type="protein sequence ID" value="SJZ86464.1"/>
    <property type="molecule type" value="Genomic_DNA"/>
</dbReference>
<dbReference type="RefSeq" id="WP_078707434.1">
    <property type="nucleotide sequence ID" value="NZ_FUXL01000003.1"/>
</dbReference>
<dbReference type="InterPro" id="IPR003772">
    <property type="entry name" value="YceD"/>
</dbReference>
<keyword evidence="3" id="KW-1185">Reference proteome</keyword>
<evidence type="ECO:0000256" key="1">
    <source>
        <dbReference type="SAM" id="MobiDB-lite"/>
    </source>
</evidence>
<evidence type="ECO:0000313" key="3">
    <source>
        <dbReference type="Proteomes" id="UP000190135"/>
    </source>
</evidence>